<name>A0A8S1T297_9CILI</name>
<accession>A0A8S1T297</accession>
<keyword evidence="2" id="KW-1185">Reference proteome</keyword>
<reference evidence="1" key="1">
    <citation type="submission" date="2021-01" db="EMBL/GenBank/DDBJ databases">
        <authorList>
            <consortium name="Genoscope - CEA"/>
            <person name="William W."/>
        </authorList>
    </citation>
    <scope>NUCLEOTIDE SEQUENCE</scope>
</reference>
<dbReference type="OrthoDB" id="296508at2759"/>
<protein>
    <submittedName>
        <fullName evidence="1">Uncharacterized protein</fullName>
    </submittedName>
</protein>
<organism evidence="1 2">
    <name type="scientific">Paramecium pentaurelia</name>
    <dbReference type="NCBI Taxonomy" id="43138"/>
    <lineage>
        <taxon>Eukaryota</taxon>
        <taxon>Sar</taxon>
        <taxon>Alveolata</taxon>
        <taxon>Ciliophora</taxon>
        <taxon>Intramacronucleata</taxon>
        <taxon>Oligohymenophorea</taxon>
        <taxon>Peniculida</taxon>
        <taxon>Parameciidae</taxon>
        <taxon>Paramecium</taxon>
    </lineage>
</organism>
<sequence length="307" mass="36571">MKRQISKKDYTIKCEIVQNTISNSRSFKILHVQDDLLEQSKGLTRRKSCYSSLFGYMNKFQNRYHNILPDFKTKYSTQDKETKETYRRQTQIAEDTVIRKFRRGLQELSKCQTVIQTLKMLKNKNKNIQNFIKQMRIPNDKIVLEKTRRNSCLCSECGSQSKFQLTHQNDPFFNFFNYNEFLKRKIIKINPKVNKLLTQIQSENLKKCFIIENKSQINKYKTVSRTTNLLLKLSQTKPISQSQRQYSIQSKRIKTELTQYSPKVFKFQLNQNAQMKSRKIANYSNYQSMITNNQTKDSFRSLASIYK</sequence>
<dbReference type="EMBL" id="CAJJDO010000014">
    <property type="protein sequence ID" value="CAD8145619.1"/>
    <property type="molecule type" value="Genomic_DNA"/>
</dbReference>
<evidence type="ECO:0000313" key="1">
    <source>
        <dbReference type="EMBL" id="CAD8145619.1"/>
    </source>
</evidence>
<evidence type="ECO:0000313" key="2">
    <source>
        <dbReference type="Proteomes" id="UP000689195"/>
    </source>
</evidence>
<proteinExistence type="predicted"/>
<dbReference type="AlphaFoldDB" id="A0A8S1T297"/>
<dbReference type="Proteomes" id="UP000689195">
    <property type="component" value="Unassembled WGS sequence"/>
</dbReference>
<gene>
    <name evidence="1" type="ORF">PPENT_87.1.T0140335</name>
</gene>
<comment type="caution">
    <text evidence="1">The sequence shown here is derived from an EMBL/GenBank/DDBJ whole genome shotgun (WGS) entry which is preliminary data.</text>
</comment>